<name>A0A6J4IRI8_9PROT</name>
<evidence type="ECO:0000313" key="1">
    <source>
        <dbReference type="EMBL" id="CAA9260037.1"/>
    </source>
</evidence>
<dbReference type="AlphaFoldDB" id="A0A6J4IRI8"/>
<reference evidence="1" key="1">
    <citation type="submission" date="2020-02" db="EMBL/GenBank/DDBJ databases">
        <authorList>
            <person name="Meier V. D."/>
        </authorList>
    </citation>
    <scope>NUCLEOTIDE SEQUENCE</scope>
    <source>
        <strain evidence="1">AVDCRST_MAG27</strain>
    </source>
</reference>
<feature type="non-terminal residue" evidence="1">
    <location>
        <position position="1"/>
    </location>
</feature>
<proteinExistence type="predicted"/>
<organism evidence="1">
    <name type="scientific">uncultured Craurococcus sp</name>
    <dbReference type="NCBI Taxonomy" id="1135998"/>
    <lineage>
        <taxon>Bacteria</taxon>
        <taxon>Pseudomonadati</taxon>
        <taxon>Pseudomonadota</taxon>
        <taxon>Alphaproteobacteria</taxon>
        <taxon>Acetobacterales</taxon>
        <taxon>Acetobacteraceae</taxon>
        <taxon>Craurococcus</taxon>
        <taxon>environmental samples</taxon>
    </lineage>
</organism>
<dbReference type="EMBL" id="CADCTD010000116">
    <property type="protein sequence ID" value="CAA9260037.1"/>
    <property type="molecule type" value="Genomic_DNA"/>
</dbReference>
<feature type="non-terminal residue" evidence="1">
    <location>
        <position position="67"/>
    </location>
</feature>
<sequence>AGALRLRRRRLEQPLGRLPRRLRTAGQAASCRRKPRLVRLPGGADALYLAAHRAGGADDADPASSQL</sequence>
<gene>
    <name evidence="1" type="ORF">AVDCRST_MAG27-2492</name>
</gene>
<protein>
    <submittedName>
        <fullName evidence="1">Uncharacterized protein</fullName>
    </submittedName>
</protein>
<accession>A0A6J4IRI8</accession>